<dbReference type="EMBL" id="GBHO01000718">
    <property type="protein sequence ID" value="JAG42886.1"/>
    <property type="molecule type" value="Transcribed_RNA"/>
</dbReference>
<dbReference type="InterPro" id="IPR052102">
    <property type="entry name" value="Enkurin_domain-protein"/>
</dbReference>
<sequence>MSKSKERCILPGLHYEEKPGKNFLLENIKKLREIQRETQRKLASQNQPNYCYSNYKKVPDLKIRSYQKRNKSEADLGVDSENPSLKSRLSTPVTAMASLKPVKNQKMQTVATEKVNKGRVIQARGSAEPVIRKIEKKPNVKAPSIVRSASVPSFSVGSETECDPPIPVTDESSAKKLNQEMLEKLINGEKKDFVTYNTYRAYQEKVKPKKPDPIKPPPNYRMGEVPKYLQLSKKELRSVIGGSGDADQTKSECPGYIMLSDRERKDHLEEFKKSYSELICKLRNIPLSSDSYSNRQRKMHVEKELEKLEDLMKLFSRGRLFIKV</sequence>
<comment type="subcellular location">
    <subcellularLocation>
        <location evidence="1">Cell projection</location>
        <location evidence="1">Cilium</location>
    </subcellularLocation>
    <subcellularLocation>
        <location evidence="2">Cytoplasm</location>
        <location evidence="2">Cytoskeleton</location>
    </subcellularLocation>
</comment>
<dbReference type="GO" id="GO:0005881">
    <property type="term" value="C:cytoplasmic microtubule"/>
    <property type="evidence" value="ECO:0007669"/>
    <property type="project" value="TreeGrafter"/>
</dbReference>
<protein>
    <recommendedName>
        <fullName evidence="6">Enkurin domain-containing protein</fullName>
    </recommendedName>
</protein>
<evidence type="ECO:0000313" key="7">
    <source>
        <dbReference type="EMBL" id="JAG42886.1"/>
    </source>
</evidence>
<evidence type="ECO:0000256" key="3">
    <source>
        <dbReference type="ARBA" id="ARBA00022490"/>
    </source>
</evidence>
<dbReference type="PANTHER" id="PTHR21490:SF2">
    <property type="entry name" value="ENKURIN DOMAIN-CONTAINING PROTEIN 1"/>
    <property type="match status" value="1"/>
</dbReference>
<evidence type="ECO:0000256" key="2">
    <source>
        <dbReference type="ARBA" id="ARBA00004245"/>
    </source>
</evidence>
<evidence type="ECO:0000259" key="6">
    <source>
        <dbReference type="PROSITE" id="PS51665"/>
    </source>
</evidence>
<proteinExistence type="predicted"/>
<keyword evidence="3" id="KW-0963">Cytoplasm</keyword>
<evidence type="ECO:0000256" key="1">
    <source>
        <dbReference type="ARBA" id="ARBA00004138"/>
    </source>
</evidence>
<accession>A0A0A9ZFU7</accession>
<gene>
    <name evidence="7" type="ORF">CM83_23734</name>
</gene>
<dbReference type="GO" id="GO:0005929">
    <property type="term" value="C:cilium"/>
    <property type="evidence" value="ECO:0007669"/>
    <property type="project" value="UniProtKB-SubCell"/>
</dbReference>
<dbReference type="InterPro" id="IPR027012">
    <property type="entry name" value="Enkurin_dom"/>
</dbReference>
<reference evidence="7" key="2">
    <citation type="submission" date="2014-07" db="EMBL/GenBank/DDBJ databases">
        <authorList>
            <person name="Hull J."/>
        </authorList>
    </citation>
    <scope>NUCLEOTIDE SEQUENCE</scope>
</reference>
<dbReference type="PROSITE" id="PS51665">
    <property type="entry name" value="ENKURIN"/>
    <property type="match status" value="1"/>
</dbReference>
<reference evidence="7" key="1">
    <citation type="journal article" date="2014" name="PLoS ONE">
        <title>Transcriptome-Based Identification of ABC Transporters in the Western Tarnished Plant Bug Lygus hesperus.</title>
        <authorList>
            <person name="Hull J.J."/>
            <person name="Chaney K."/>
            <person name="Geib S.M."/>
            <person name="Fabrick J.A."/>
            <person name="Brent C.S."/>
            <person name="Walsh D."/>
            <person name="Lavine L.C."/>
        </authorList>
    </citation>
    <scope>NUCLEOTIDE SEQUENCE</scope>
</reference>
<evidence type="ECO:0000256" key="4">
    <source>
        <dbReference type="ARBA" id="ARBA00023212"/>
    </source>
</evidence>
<keyword evidence="5" id="KW-0966">Cell projection</keyword>
<evidence type="ECO:0000256" key="5">
    <source>
        <dbReference type="ARBA" id="ARBA00023273"/>
    </source>
</evidence>
<dbReference type="AlphaFoldDB" id="A0A0A9ZFU7"/>
<name>A0A0A9ZFU7_LYGHE</name>
<dbReference type="PANTHER" id="PTHR21490">
    <property type="entry name" value="ENKURIN-RELATED"/>
    <property type="match status" value="1"/>
</dbReference>
<dbReference type="Pfam" id="PF13864">
    <property type="entry name" value="Enkurin"/>
    <property type="match status" value="1"/>
</dbReference>
<organism evidence="7">
    <name type="scientific">Lygus hesperus</name>
    <name type="common">Western plant bug</name>
    <dbReference type="NCBI Taxonomy" id="30085"/>
    <lineage>
        <taxon>Eukaryota</taxon>
        <taxon>Metazoa</taxon>
        <taxon>Ecdysozoa</taxon>
        <taxon>Arthropoda</taxon>
        <taxon>Hexapoda</taxon>
        <taxon>Insecta</taxon>
        <taxon>Pterygota</taxon>
        <taxon>Neoptera</taxon>
        <taxon>Paraneoptera</taxon>
        <taxon>Hemiptera</taxon>
        <taxon>Heteroptera</taxon>
        <taxon>Panheteroptera</taxon>
        <taxon>Cimicomorpha</taxon>
        <taxon>Miridae</taxon>
        <taxon>Mirini</taxon>
        <taxon>Lygus</taxon>
    </lineage>
</organism>
<feature type="domain" description="Enkurin" evidence="6">
    <location>
        <begin position="231"/>
        <end position="323"/>
    </location>
</feature>
<keyword evidence="4" id="KW-0206">Cytoskeleton</keyword>